<feature type="region of interest" description="Disordered" evidence="2">
    <location>
        <begin position="52"/>
        <end position="76"/>
    </location>
</feature>
<evidence type="ECO:0000256" key="1">
    <source>
        <dbReference type="SAM" id="Coils"/>
    </source>
</evidence>
<reference evidence="4" key="1">
    <citation type="submission" date="2016-03" db="EMBL/GenBank/DDBJ databases">
        <authorList>
            <person name="Devillers H."/>
        </authorList>
    </citation>
    <scope>NUCLEOTIDE SEQUENCE [LARGE SCALE GENOMIC DNA]</scope>
</reference>
<organism evidence="3 4">
    <name type="scientific">Lachancea dasiensis</name>
    <dbReference type="NCBI Taxonomy" id="1072105"/>
    <lineage>
        <taxon>Eukaryota</taxon>
        <taxon>Fungi</taxon>
        <taxon>Dikarya</taxon>
        <taxon>Ascomycota</taxon>
        <taxon>Saccharomycotina</taxon>
        <taxon>Saccharomycetes</taxon>
        <taxon>Saccharomycetales</taxon>
        <taxon>Saccharomycetaceae</taxon>
        <taxon>Lachancea</taxon>
    </lineage>
</organism>
<feature type="compositionally biased region" description="Low complexity" evidence="2">
    <location>
        <begin position="57"/>
        <end position="67"/>
    </location>
</feature>
<dbReference type="AlphaFoldDB" id="A0A1G4JG85"/>
<evidence type="ECO:0000313" key="3">
    <source>
        <dbReference type="EMBL" id="SCU89004.1"/>
    </source>
</evidence>
<keyword evidence="1" id="KW-0175">Coiled coil</keyword>
<keyword evidence="4" id="KW-1185">Reference proteome</keyword>
<dbReference type="OrthoDB" id="5398685at2759"/>
<protein>
    <submittedName>
        <fullName evidence="3">LADA_0E13168g1_1</fullName>
    </submittedName>
</protein>
<gene>
    <name evidence="3" type="ORF">LADA_0E13168G</name>
</gene>
<dbReference type="EMBL" id="LT598455">
    <property type="protein sequence ID" value="SCU89004.1"/>
    <property type="molecule type" value="Genomic_DNA"/>
</dbReference>
<sequence>MTTDDQNQQFNNSSDFLETFKQLQHGEKTAEKLEKMLDQLEGKLDDLLSATNTVEAPSDSPVSSVKSQSDERKQGQ</sequence>
<accession>A0A1G4JG85</accession>
<name>A0A1G4JG85_9SACH</name>
<feature type="coiled-coil region" evidence="1">
    <location>
        <begin position="23"/>
        <end position="50"/>
    </location>
</feature>
<evidence type="ECO:0000313" key="4">
    <source>
        <dbReference type="Proteomes" id="UP000190274"/>
    </source>
</evidence>
<dbReference type="Proteomes" id="UP000190274">
    <property type="component" value="Chromosome E"/>
</dbReference>
<proteinExistence type="predicted"/>
<evidence type="ECO:0000256" key="2">
    <source>
        <dbReference type="SAM" id="MobiDB-lite"/>
    </source>
</evidence>